<protein>
    <submittedName>
        <fullName evidence="1">Uncharacterized protein</fullName>
    </submittedName>
</protein>
<gene>
    <name evidence="1" type="ORF">QFC22_001871</name>
</gene>
<accession>A0ACC2XGC9</accession>
<comment type="caution">
    <text evidence="1">The sequence shown here is derived from an EMBL/GenBank/DDBJ whole genome shotgun (WGS) entry which is preliminary data.</text>
</comment>
<dbReference type="Proteomes" id="UP001243375">
    <property type="component" value="Unassembled WGS sequence"/>
</dbReference>
<name>A0ACC2XGC9_9TREE</name>
<organism evidence="1 2">
    <name type="scientific">Naganishia vaughanmartiniae</name>
    <dbReference type="NCBI Taxonomy" id="1424756"/>
    <lineage>
        <taxon>Eukaryota</taxon>
        <taxon>Fungi</taxon>
        <taxon>Dikarya</taxon>
        <taxon>Basidiomycota</taxon>
        <taxon>Agaricomycotina</taxon>
        <taxon>Tremellomycetes</taxon>
        <taxon>Filobasidiales</taxon>
        <taxon>Filobasidiaceae</taxon>
        <taxon>Naganishia</taxon>
    </lineage>
</organism>
<reference evidence="1" key="1">
    <citation type="submission" date="2023-04" db="EMBL/GenBank/DDBJ databases">
        <title>Draft Genome sequencing of Naganishia species isolated from polar environments using Oxford Nanopore Technology.</title>
        <authorList>
            <person name="Leo P."/>
            <person name="Venkateswaran K."/>
        </authorList>
    </citation>
    <scope>NUCLEOTIDE SEQUENCE</scope>
    <source>
        <strain evidence="1">MNA-CCFEE 5425</strain>
    </source>
</reference>
<sequence>MSKYAQRLREAKSILATLEGEKPHSSVTDWVEILTSERYTEDSLDGVTELMESIRLLGFEGVAESSRAIRKKLKYGNVHRQLRALTILRALSENGTKGYQHSFANAQLIQRLREMATDSLTDPQVKRKLLSVFHAWSLAFADDPKNKELAGLYAQYSGKRVAPPVARATPRTSMDDTTPVRKPTNGFENLDHSWAPSGGVRDTSYADYSDLREDAERRKREREARAALEAREAEIERRERALKNKESEKAKAELYRQKLTEEEMNRRSLKEKERLAKEKAKNQPKRPPFNFEKEKPQILISIANASQAAINLVNACRLVDRSKDRLQENLKVQDNLEKAKVARRPIIRFIQLVNDEEYVGTLLEANEKIVEAIQLYDRLCKPAELDSDSEHEAEDEETKRAKSESEMEEVRRRLAAQSLESQRTGEMWQLQERQKFEVDKAKERRAAGKSAKYYDKRYDEDAPASRLPPPMSPDEISEEGRGSLSDFSDFEDYSSDDQPRARSRAASRRQSLAAGTSGGRGGYIEQPSYAALDDDEDERVARGGLLDPNDPFADPTDFLGSIGGGSSSKPKDRMEWAAI</sequence>
<evidence type="ECO:0000313" key="2">
    <source>
        <dbReference type="Proteomes" id="UP001243375"/>
    </source>
</evidence>
<dbReference type="EMBL" id="JASBWU010000004">
    <property type="protein sequence ID" value="KAJ9122446.1"/>
    <property type="molecule type" value="Genomic_DNA"/>
</dbReference>
<keyword evidence="2" id="KW-1185">Reference proteome</keyword>
<evidence type="ECO:0000313" key="1">
    <source>
        <dbReference type="EMBL" id="KAJ9122446.1"/>
    </source>
</evidence>
<proteinExistence type="predicted"/>